<organism evidence="1 2">
    <name type="scientific">Zemynaea arenosa</name>
    <dbReference type="NCBI Taxonomy" id="2561931"/>
    <lineage>
        <taxon>Bacteria</taxon>
        <taxon>Pseudomonadati</taxon>
        <taxon>Pseudomonadota</taxon>
        <taxon>Betaproteobacteria</taxon>
        <taxon>Burkholderiales</taxon>
        <taxon>Oxalobacteraceae</taxon>
        <taxon>Telluria group</taxon>
        <taxon>Zemynaea</taxon>
    </lineage>
</organism>
<keyword evidence="2" id="KW-1185">Reference proteome</keyword>
<dbReference type="RefSeq" id="WP_135207277.1">
    <property type="nucleotide sequence ID" value="NZ_SPVF01000140.1"/>
</dbReference>
<gene>
    <name evidence="1" type="ORF">E4L96_11060</name>
</gene>
<evidence type="ECO:0008006" key="3">
    <source>
        <dbReference type="Google" id="ProtNLM"/>
    </source>
</evidence>
<comment type="caution">
    <text evidence="1">The sequence shown here is derived from an EMBL/GenBank/DDBJ whole genome shotgun (WGS) entry which is preliminary data.</text>
</comment>
<dbReference type="OrthoDB" id="8450839at2"/>
<dbReference type="Proteomes" id="UP000298438">
    <property type="component" value="Unassembled WGS sequence"/>
</dbReference>
<dbReference type="AlphaFoldDB" id="A0A4Y9SBW1"/>
<proteinExistence type="predicted"/>
<sequence>MADIPDPVMAACEQHWPAHKYDCSGFVKAVATDLSIELFGQANQIIDYLDHSARWQNLGADPATATTRANSGEFVIAGLKATGHGHLAVVVKSNSGRYPIGYWGQFGGIGKRKTSLNFSWRRSDWPKVQFYAAKL</sequence>
<reference evidence="1 2" key="1">
    <citation type="submission" date="2019-03" db="EMBL/GenBank/DDBJ databases">
        <title>Draft Genome Sequence of Massilia arenosa sp. nov., a Novel Massilia Species Isolated from a Sandy-loam Maize Soil.</title>
        <authorList>
            <person name="Raths R."/>
            <person name="Peta V."/>
            <person name="Bucking H."/>
        </authorList>
    </citation>
    <scope>NUCLEOTIDE SEQUENCE [LARGE SCALE GENOMIC DNA]</scope>
    <source>
        <strain evidence="1 2">MC02</strain>
    </source>
</reference>
<name>A0A4Y9SBW1_9BURK</name>
<protein>
    <recommendedName>
        <fullName evidence="3">Peptidoglycan endopeptidase</fullName>
    </recommendedName>
</protein>
<dbReference type="EMBL" id="SPVF01000140">
    <property type="protein sequence ID" value="TFW19881.1"/>
    <property type="molecule type" value="Genomic_DNA"/>
</dbReference>
<evidence type="ECO:0000313" key="2">
    <source>
        <dbReference type="Proteomes" id="UP000298438"/>
    </source>
</evidence>
<accession>A0A4Y9SBW1</accession>
<dbReference type="Gene3D" id="3.90.1720.10">
    <property type="entry name" value="endopeptidase domain like (from Nostoc punctiforme)"/>
    <property type="match status" value="1"/>
</dbReference>
<evidence type="ECO:0000313" key="1">
    <source>
        <dbReference type="EMBL" id="TFW19881.1"/>
    </source>
</evidence>